<evidence type="ECO:0000256" key="8">
    <source>
        <dbReference type="ARBA" id="ARBA00023209"/>
    </source>
</evidence>
<comment type="pathway">
    <text evidence="10">Lipid metabolism; phospholipid metabolism.</text>
</comment>
<dbReference type="Pfam" id="PF02660">
    <property type="entry name" value="G3P_acyltransf"/>
    <property type="match status" value="1"/>
</dbReference>
<keyword evidence="7 10" id="KW-0472">Membrane</keyword>
<evidence type="ECO:0000256" key="2">
    <source>
        <dbReference type="ARBA" id="ARBA00022516"/>
    </source>
</evidence>
<dbReference type="RefSeq" id="WP_305160781.1">
    <property type="nucleotide sequence ID" value="NZ_JAUUTW010000016.1"/>
</dbReference>
<keyword evidence="3 10" id="KW-0808">Transferase</keyword>
<protein>
    <recommendedName>
        <fullName evidence="10">Glycerol-3-phosphate acyltransferase</fullName>
    </recommendedName>
    <alternativeName>
        <fullName evidence="10">Acyl-PO4 G3P acyltransferase</fullName>
    </alternativeName>
    <alternativeName>
        <fullName evidence="10">Acyl-phosphate--glycerol-3-phosphate acyltransferase</fullName>
    </alternativeName>
    <alternativeName>
        <fullName evidence="10">G3P acyltransferase</fullName>
        <shortName evidence="10">GPAT</shortName>
        <ecNumber evidence="10">2.3.1.275</ecNumber>
    </alternativeName>
    <alternativeName>
        <fullName evidence="10">Lysophosphatidic acid synthase</fullName>
        <shortName evidence="10">LPA synthase</shortName>
    </alternativeName>
</protein>
<evidence type="ECO:0000256" key="5">
    <source>
        <dbReference type="ARBA" id="ARBA00022989"/>
    </source>
</evidence>
<evidence type="ECO:0000256" key="10">
    <source>
        <dbReference type="HAMAP-Rule" id="MF_01043"/>
    </source>
</evidence>
<comment type="catalytic activity">
    <reaction evidence="10">
        <text>an acyl phosphate + sn-glycerol 3-phosphate = a 1-acyl-sn-glycero-3-phosphate + phosphate</text>
        <dbReference type="Rhea" id="RHEA:34075"/>
        <dbReference type="ChEBI" id="CHEBI:43474"/>
        <dbReference type="ChEBI" id="CHEBI:57597"/>
        <dbReference type="ChEBI" id="CHEBI:57970"/>
        <dbReference type="ChEBI" id="CHEBI:59918"/>
        <dbReference type="EC" id="2.3.1.275"/>
    </reaction>
</comment>
<dbReference type="AlphaFoldDB" id="A0AA90SKZ2"/>
<evidence type="ECO:0000256" key="6">
    <source>
        <dbReference type="ARBA" id="ARBA00023098"/>
    </source>
</evidence>
<keyword evidence="8 10" id="KW-0594">Phospholipid biosynthesis</keyword>
<comment type="caution">
    <text evidence="11">The sequence shown here is derived from an EMBL/GenBank/DDBJ whole genome shotgun (WGS) entry which is preliminary data.</text>
</comment>
<evidence type="ECO:0000256" key="7">
    <source>
        <dbReference type="ARBA" id="ARBA00023136"/>
    </source>
</evidence>
<dbReference type="Proteomes" id="UP001178275">
    <property type="component" value="Unassembled WGS sequence"/>
</dbReference>
<accession>A0AA90SKZ2</accession>
<dbReference type="GO" id="GO:0008654">
    <property type="term" value="P:phospholipid biosynthetic process"/>
    <property type="evidence" value="ECO:0007669"/>
    <property type="project" value="UniProtKB-UniRule"/>
</dbReference>
<dbReference type="SMART" id="SM01207">
    <property type="entry name" value="G3P_acyltransf"/>
    <property type="match status" value="1"/>
</dbReference>
<feature type="transmembrane region" description="Helical" evidence="10">
    <location>
        <begin position="148"/>
        <end position="174"/>
    </location>
</feature>
<comment type="subunit">
    <text evidence="10">Probably interacts with PlsX.</text>
</comment>
<sequence>MLNMIILLSSYLIGSIPFAWVIGKSFYSTDIRGYGSGNLGATNSFRILGKTAGTMVAFADLLKGFIACVLPMALHTNVSPALCGLLAIIGHAFPVFAGFKGGKAVATSAGVFLFLAPLGIFIACMVFLISLLFSKYVSLSSILGSISILIYSFLFEGRLILALSSFICLFVIILHRENIKRIWKGMEAKVGRTF</sequence>
<comment type="similarity">
    <text evidence="10">Belongs to the PlsY family.</text>
</comment>
<gene>
    <name evidence="10 11" type="primary">plsY</name>
    <name evidence="11" type="ORF">Q8G36_15620</name>
</gene>
<feature type="transmembrane region" description="Helical" evidence="10">
    <location>
        <begin position="111"/>
        <end position="133"/>
    </location>
</feature>
<dbReference type="InterPro" id="IPR003811">
    <property type="entry name" value="G3P_acylTferase_PlsY"/>
</dbReference>
<feature type="transmembrane region" description="Helical" evidence="10">
    <location>
        <begin position="6"/>
        <end position="27"/>
    </location>
</feature>
<dbReference type="PANTHER" id="PTHR30309">
    <property type="entry name" value="INNER MEMBRANE PROTEIN YGIH"/>
    <property type="match status" value="1"/>
</dbReference>
<comment type="subcellular location">
    <subcellularLocation>
        <location evidence="10">Cell membrane</location>
        <topology evidence="10">Multi-pass membrane protein</topology>
    </subcellularLocation>
</comment>
<name>A0AA90SKZ2_9BACI</name>
<dbReference type="EC" id="2.3.1.275" evidence="10"/>
<dbReference type="NCBIfam" id="TIGR00023">
    <property type="entry name" value="glycerol-3-phosphate 1-O-acyltransferase PlsY"/>
    <property type="match status" value="1"/>
</dbReference>
<dbReference type="GO" id="GO:0043772">
    <property type="term" value="F:acyl-phosphate glycerol-3-phosphate acyltransferase activity"/>
    <property type="evidence" value="ECO:0007669"/>
    <property type="project" value="UniProtKB-UniRule"/>
</dbReference>
<keyword evidence="6 10" id="KW-0443">Lipid metabolism</keyword>
<evidence type="ECO:0000313" key="11">
    <source>
        <dbReference type="EMBL" id="MDP1452486.1"/>
    </source>
</evidence>
<keyword evidence="5 10" id="KW-1133">Transmembrane helix</keyword>
<keyword evidence="11" id="KW-0012">Acyltransferase</keyword>
<organism evidence="11 12">
    <name type="scientific">Peribacillus frigoritolerans</name>
    <dbReference type="NCBI Taxonomy" id="450367"/>
    <lineage>
        <taxon>Bacteria</taxon>
        <taxon>Bacillati</taxon>
        <taxon>Bacillota</taxon>
        <taxon>Bacilli</taxon>
        <taxon>Bacillales</taxon>
        <taxon>Bacillaceae</taxon>
        <taxon>Peribacillus</taxon>
    </lineage>
</organism>
<keyword evidence="9 10" id="KW-1208">Phospholipid metabolism</keyword>
<evidence type="ECO:0000256" key="3">
    <source>
        <dbReference type="ARBA" id="ARBA00022679"/>
    </source>
</evidence>
<feature type="transmembrane region" description="Helical" evidence="10">
    <location>
        <begin position="78"/>
        <end position="99"/>
    </location>
</feature>
<reference evidence="11" key="1">
    <citation type="submission" date="2023-07" db="EMBL/GenBank/DDBJ databases">
        <title>Murine gut Bacillus species.</title>
        <authorList>
            <person name="Gutman E."/>
            <person name="Hashuel R."/>
            <person name="Litvak Y."/>
        </authorList>
    </citation>
    <scope>NUCLEOTIDE SEQUENCE</scope>
    <source>
        <strain evidence="11">RU293</strain>
    </source>
</reference>
<dbReference type="PANTHER" id="PTHR30309:SF0">
    <property type="entry name" value="GLYCEROL-3-PHOSPHATE ACYLTRANSFERASE-RELATED"/>
    <property type="match status" value="1"/>
</dbReference>
<evidence type="ECO:0000256" key="1">
    <source>
        <dbReference type="ARBA" id="ARBA00022475"/>
    </source>
</evidence>
<proteinExistence type="inferred from homology"/>
<feature type="transmembrane region" description="Helical" evidence="10">
    <location>
        <begin position="47"/>
        <end position="72"/>
    </location>
</feature>
<comment type="function">
    <text evidence="10">Catalyzes the transfer of an acyl group from acyl-phosphate (acyl-PO(4)) to glycerol-3-phosphate (G3P) to form lysophosphatidic acid (LPA). This enzyme utilizes acyl-phosphate as fatty acyl donor, but not acyl-CoA or acyl-ACP.</text>
</comment>
<dbReference type="HAMAP" id="MF_01043">
    <property type="entry name" value="PlsY"/>
    <property type="match status" value="1"/>
</dbReference>
<keyword evidence="1 10" id="KW-1003">Cell membrane</keyword>
<evidence type="ECO:0000313" key="12">
    <source>
        <dbReference type="Proteomes" id="UP001178275"/>
    </source>
</evidence>
<evidence type="ECO:0000256" key="9">
    <source>
        <dbReference type="ARBA" id="ARBA00023264"/>
    </source>
</evidence>
<evidence type="ECO:0000256" key="4">
    <source>
        <dbReference type="ARBA" id="ARBA00022692"/>
    </source>
</evidence>
<keyword evidence="2 10" id="KW-0444">Lipid biosynthesis</keyword>
<dbReference type="EMBL" id="JAUUTW010000016">
    <property type="protein sequence ID" value="MDP1452486.1"/>
    <property type="molecule type" value="Genomic_DNA"/>
</dbReference>
<dbReference type="GO" id="GO:0005886">
    <property type="term" value="C:plasma membrane"/>
    <property type="evidence" value="ECO:0007669"/>
    <property type="project" value="UniProtKB-SubCell"/>
</dbReference>
<keyword evidence="4 10" id="KW-0812">Transmembrane</keyword>